<keyword evidence="8" id="KW-0436">Ligase</keyword>
<comment type="cofactor">
    <cofactor evidence="2">
        <name>Mg(2+)</name>
        <dbReference type="ChEBI" id="CHEBI:18420"/>
    </cofactor>
</comment>
<proteinExistence type="inferred from homology"/>
<name>A0A2R4X4D4_9EURY</name>
<evidence type="ECO:0000256" key="6">
    <source>
        <dbReference type="ARBA" id="ARBA00012458"/>
    </source>
</evidence>
<dbReference type="KEGG" id="harc:HARCEL1_06305"/>
<comment type="pathway">
    <text evidence="4">Cofactor biosynthesis; tetrahydrofolylpolyglutamate biosynthesis.</text>
</comment>
<evidence type="ECO:0000256" key="2">
    <source>
        <dbReference type="ARBA" id="ARBA00001946"/>
    </source>
</evidence>
<evidence type="ECO:0000256" key="4">
    <source>
        <dbReference type="ARBA" id="ARBA00005150"/>
    </source>
</evidence>
<dbReference type="GO" id="GO:0046872">
    <property type="term" value="F:metal ion binding"/>
    <property type="evidence" value="ECO:0007669"/>
    <property type="project" value="UniProtKB-KW"/>
</dbReference>
<dbReference type="InterPro" id="IPR036615">
    <property type="entry name" value="Mur_ligase_C_dom_sf"/>
</dbReference>
<comment type="pathway">
    <text evidence="3">Cofactor biosynthesis; tetrahydrofolate biosynthesis; 7,8-dihydrofolate from 2-amino-4-hydroxy-6-hydroxymethyl-7,8-dihydropteridine diphosphate and 4-aminobenzoate: step 1/2.</text>
</comment>
<dbReference type="InterPro" id="IPR000489">
    <property type="entry name" value="Pterin-binding_dom"/>
</dbReference>
<evidence type="ECO:0000256" key="9">
    <source>
        <dbReference type="ARBA" id="ARBA00022679"/>
    </source>
</evidence>
<keyword evidence="13" id="KW-0460">Magnesium</keyword>
<dbReference type="InterPro" id="IPR036565">
    <property type="entry name" value="Mur-like_cat_sf"/>
</dbReference>
<dbReference type="InterPro" id="IPR013221">
    <property type="entry name" value="Mur_ligase_cen"/>
</dbReference>
<dbReference type="GO" id="GO:0004326">
    <property type="term" value="F:tetrahydrofolylpolyglutamate synthase activity"/>
    <property type="evidence" value="ECO:0007669"/>
    <property type="project" value="UniProtKB-EC"/>
</dbReference>
<dbReference type="PANTHER" id="PTHR20941">
    <property type="entry name" value="FOLATE SYNTHESIS PROTEINS"/>
    <property type="match status" value="1"/>
</dbReference>
<dbReference type="FunFam" id="3.40.1190.10:FF:000011">
    <property type="entry name" value="Folylpolyglutamate synthase/dihydrofolate synthase"/>
    <property type="match status" value="1"/>
</dbReference>
<evidence type="ECO:0000256" key="17">
    <source>
        <dbReference type="ARBA" id="ARBA00057011"/>
    </source>
</evidence>
<evidence type="ECO:0000256" key="10">
    <source>
        <dbReference type="ARBA" id="ARBA00022723"/>
    </source>
</evidence>
<evidence type="ECO:0000256" key="3">
    <source>
        <dbReference type="ARBA" id="ARBA00004763"/>
    </source>
</evidence>
<dbReference type="Gene3D" id="3.20.20.20">
    <property type="entry name" value="Dihydropteroate synthase-like"/>
    <property type="match status" value="1"/>
</dbReference>
<keyword evidence="9" id="KW-0808">Transferase</keyword>
<evidence type="ECO:0000256" key="12">
    <source>
        <dbReference type="ARBA" id="ARBA00022840"/>
    </source>
</evidence>
<dbReference type="InterPro" id="IPR004101">
    <property type="entry name" value="Mur_ligase_C"/>
</dbReference>
<dbReference type="Pfam" id="PF00809">
    <property type="entry name" value="Pterin_bind"/>
    <property type="match status" value="1"/>
</dbReference>
<comment type="catalytic activity">
    <reaction evidence="1">
        <text>(7,8-dihydropterin-6-yl)methyl diphosphate + 4-aminobenzoate = 7,8-dihydropteroate + diphosphate</text>
        <dbReference type="Rhea" id="RHEA:19949"/>
        <dbReference type="ChEBI" id="CHEBI:17836"/>
        <dbReference type="ChEBI" id="CHEBI:17839"/>
        <dbReference type="ChEBI" id="CHEBI:33019"/>
        <dbReference type="ChEBI" id="CHEBI:72950"/>
        <dbReference type="EC" id="2.5.1.15"/>
    </reaction>
</comment>
<evidence type="ECO:0000256" key="5">
    <source>
        <dbReference type="ARBA" id="ARBA00009951"/>
    </source>
</evidence>
<evidence type="ECO:0000313" key="21">
    <source>
        <dbReference type="EMBL" id="AWB28661.1"/>
    </source>
</evidence>
<reference evidence="21 22" key="1">
    <citation type="submission" date="2018-04" db="EMBL/GenBank/DDBJ databases">
        <title>Halococcoides cellulosivorans gen. nov., sp. nov., an extremely halophilic cellulose-utilizing haloarchaeon from hypersaline lakes.</title>
        <authorList>
            <person name="Sorokin D.Y."/>
            <person name="Toshchakov S.V."/>
            <person name="Samarov N.I."/>
            <person name="Korzhenkov A."/>
            <person name="Kublanov I.V."/>
        </authorList>
    </citation>
    <scope>NUCLEOTIDE SEQUENCE [LARGE SCALE GENOMIC DNA]</scope>
    <source>
        <strain evidence="21 22">HArcel1</strain>
    </source>
</reference>
<dbReference type="AlphaFoldDB" id="A0A2R4X4D4"/>
<dbReference type="Pfam" id="PF02875">
    <property type="entry name" value="Mur_ligase_C"/>
    <property type="match status" value="1"/>
</dbReference>
<dbReference type="PROSITE" id="PS01012">
    <property type="entry name" value="FOLYLPOLYGLU_SYNT_2"/>
    <property type="match status" value="1"/>
</dbReference>
<comment type="similarity">
    <text evidence="18">In the N-terminal section; belongs to the folylpolyglutamate synthase family.</text>
</comment>
<dbReference type="Pfam" id="PF08245">
    <property type="entry name" value="Mur_ligase_M"/>
    <property type="match status" value="1"/>
</dbReference>
<feature type="domain" description="Pterin-binding" evidence="20">
    <location>
        <begin position="539"/>
        <end position="791"/>
    </location>
</feature>
<dbReference type="PANTHER" id="PTHR20941:SF1">
    <property type="entry name" value="FOLIC ACID SYNTHESIS PROTEIN FOL1"/>
    <property type="match status" value="1"/>
</dbReference>
<sequence>MEYHEAVSSLFDLHRYGTRPGTDACRDLLAELSDPHADLTAVQIAGSNGKGSTARMLESVLREAGLTVGTFTSPHLEDVRERVRIDGRPIRRAELTAFVERIDPIVTDRAQSGAAPTFFEAVTALALWAFDRHAVDVAILEVGIGGRYDATSVVDPAASAITTVTLEHTDTLGETIPEIARDMAAVAPTDRPLVTATSGEARAVIDDETAITTVGGPDDDVCVTDHGREGLRWGVGLSGGDWSVETTLDLLGPHQTQNAGVAAALARQIAAPDERAITDGLARATWPGRFEVLDRDPLVVLDGAHNPGACERLRETLAAFEFDRLHIVVGAMADKDHRGMAEALPEADRIVATRPANDRAETPTVLSETLGDAHPGATRVIEPDVEDALEVALAGAEPSDAVVLAGSLYAVAEARSGWTRTVVEPRIDDDPSLDALFDRASVADNAIDARQRTLHTRLPVAHARALDHAIESAGGSCWISGYADRTGPVDVVVMATEATVRRALNAADLPTTVENRLRDRIGRAGAGEVAPDWPWADDPAIMGILNVTPDSFHDGGEYDEAADAIDRAREMIANGADIVDVGGESTRPGADPVDAAVERDRVVPVIDAIADDVCVSVDTRKASVARAALAAGADIVNDVSGLEDPAMVPTVADSDAGVVVMDSADTPVDPTRSVAYDDVVRDVIDALRDPVLRAERAGIDRDRILVDPGLGFGKTAAESFALLDRIDEFHALGCPVMVGHSQKSMFEAVDRPAGDCPDATQAGTTLAVARGADVIRVHDVERAVIARDVVETAHATRFDH</sequence>
<evidence type="ECO:0000256" key="8">
    <source>
        <dbReference type="ARBA" id="ARBA00022598"/>
    </source>
</evidence>
<keyword evidence="22" id="KW-1185">Reference proteome</keyword>
<dbReference type="NCBIfam" id="TIGR01496">
    <property type="entry name" value="DHPS"/>
    <property type="match status" value="1"/>
</dbReference>
<protein>
    <recommendedName>
        <fullName evidence="19">Probable bifunctional folylpolyglutamate synthase/dihydropteroate synthase</fullName>
        <ecNumber evidence="6">2.5.1.15</ecNumber>
        <ecNumber evidence="7">6.3.2.17</ecNumber>
    </recommendedName>
</protein>
<keyword evidence="15" id="KW-0511">Multifunctional enzyme</keyword>
<dbReference type="GeneID" id="36512102"/>
<dbReference type="SUPFAM" id="SSF53244">
    <property type="entry name" value="MurD-like peptide ligases, peptide-binding domain"/>
    <property type="match status" value="1"/>
</dbReference>
<dbReference type="InterPro" id="IPR001645">
    <property type="entry name" value="Folylpolyglutamate_synth"/>
</dbReference>
<evidence type="ECO:0000256" key="14">
    <source>
        <dbReference type="ARBA" id="ARBA00022909"/>
    </source>
</evidence>
<dbReference type="InterPro" id="IPR006390">
    <property type="entry name" value="DHP_synth_dom"/>
</dbReference>
<dbReference type="CDD" id="cd00739">
    <property type="entry name" value="DHPS"/>
    <property type="match status" value="1"/>
</dbReference>
<comment type="similarity">
    <text evidence="5">In the C-terminal section; belongs to the DHPS family.</text>
</comment>
<dbReference type="InterPro" id="IPR011005">
    <property type="entry name" value="Dihydropteroate_synth-like_sf"/>
</dbReference>
<dbReference type="EMBL" id="CP028858">
    <property type="protein sequence ID" value="AWB28661.1"/>
    <property type="molecule type" value="Genomic_DNA"/>
</dbReference>
<comment type="catalytic activity">
    <reaction evidence="16">
        <text>(6S)-5,6,7,8-tetrahydrofolyl-(gamma-L-Glu)(n) + L-glutamate + ATP = (6S)-5,6,7,8-tetrahydrofolyl-(gamma-L-Glu)(n+1) + ADP + phosphate + H(+)</text>
        <dbReference type="Rhea" id="RHEA:10580"/>
        <dbReference type="Rhea" id="RHEA-COMP:14738"/>
        <dbReference type="Rhea" id="RHEA-COMP:14740"/>
        <dbReference type="ChEBI" id="CHEBI:15378"/>
        <dbReference type="ChEBI" id="CHEBI:29985"/>
        <dbReference type="ChEBI" id="CHEBI:30616"/>
        <dbReference type="ChEBI" id="CHEBI:43474"/>
        <dbReference type="ChEBI" id="CHEBI:141005"/>
        <dbReference type="ChEBI" id="CHEBI:456216"/>
        <dbReference type="EC" id="6.3.2.17"/>
    </reaction>
</comment>
<evidence type="ECO:0000256" key="19">
    <source>
        <dbReference type="ARBA" id="ARBA00068433"/>
    </source>
</evidence>
<dbReference type="InterPro" id="IPR045031">
    <property type="entry name" value="DHP_synth-like"/>
</dbReference>
<organism evidence="21 22">
    <name type="scientific">Halococcoides cellulosivorans</name>
    <dbReference type="NCBI Taxonomy" id="1679096"/>
    <lineage>
        <taxon>Archaea</taxon>
        <taxon>Methanobacteriati</taxon>
        <taxon>Methanobacteriota</taxon>
        <taxon>Stenosarchaea group</taxon>
        <taxon>Halobacteria</taxon>
        <taxon>Halobacteriales</taxon>
        <taxon>Haloarculaceae</taxon>
        <taxon>Halococcoides</taxon>
    </lineage>
</organism>
<dbReference type="RefSeq" id="WP_108384132.1">
    <property type="nucleotide sequence ID" value="NZ_CP028858.1"/>
</dbReference>
<evidence type="ECO:0000259" key="20">
    <source>
        <dbReference type="PROSITE" id="PS50972"/>
    </source>
</evidence>
<evidence type="ECO:0000256" key="16">
    <source>
        <dbReference type="ARBA" id="ARBA00047493"/>
    </source>
</evidence>
<keyword evidence="11" id="KW-0547">Nucleotide-binding</keyword>
<keyword evidence="10" id="KW-0479">Metal-binding</keyword>
<dbReference type="NCBIfam" id="TIGR01499">
    <property type="entry name" value="folC"/>
    <property type="match status" value="1"/>
</dbReference>
<accession>A0A2R4X4D4</accession>
<evidence type="ECO:0000256" key="13">
    <source>
        <dbReference type="ARBA" id="ARBA00022842"/>
    </source>
</evidence>
<dbReference type="EC" id="6.3.2.17" evidence="7"/>
<dbReference type="SUPFAM" id="SSF51717">
    <property type="entry name" value="Dihydropteroate synthetase-like"/>
    <property type="match status" value="1"/>
</dbReference>
<keyword evidence="14" id="KW-0289">Folate biosynthesis</keyword>
<dbReference type="Proteomes" id="UP000244727">
    <property type="component" value="Chromosome"/>
</dbReference>
<evidence type="ECO:0000256" key="1">
    <source>
        <dbReference type="ARBA" id="ARBA00000012"/>
    </source>
</evidence>
<comment type="function">
    <text evidence="17">Can complement an H.volcanii mutant strain that is thymidine auxotroph because it lacks the two dihydrofolate reductase genes encoded by hdrA and hdrB.</text>
</comment>
<dbReference type="GO" id="GO:0004156">
    <property type="term" value="F:dihydropteroate synthase activity"/>
    <property type="evidence" value="ECO:0007669"/>
    <property type="project" value="UniProtKB-EC"/>
</dbReference>
<dbReference type="PROSITE" id="PS00792">
    <property type="entry name" value="DHPS_1"/>
    <property type="match status" value="1"/>
</dbReference>
<dbReference type="PROSITE" id="PS00793">
    <property type="entry name" value="DHPS_2"/>
    <property type="match status" value="1"/>
</dbReference>
<dbReference type="SUPFAM" id="SSF53623">
    <property type="entry name" value="MurD-like peptide ligases, catalytic domain"/>
    <property type="match status" value="1"/>
</dbReference>
<dbReference type="PROSITE" id="PS50972">
    <property type="entry name" value="PTERIN_BINDING"/>
    <property type="match status" value="1"/>
</dbReference>
<evidence type="ECO:0000256" key="18">
    <source>
        <dbReference type="ARBA" id="ARBA00060901"/>
    </source>
</evidence>
<dbReference type="GO" id="GO:0046656">
    <property type="term" value="P:folic acid biosynthetic process"/>
    <property type="evidence" value="ECO:0007669"/>
    <property type="project" value="UniProtKB-KW"/>
</dbReference>
<dbReference type="Gene3D" id="3.40.1190.10">
    <property type="entry name" value="Mur-like, catalytic domain"/>
    <property type="match status" value="1"/>
</dbReference>
<keyword evidence="12" id="KW-0067">ATP-binding</keyword>
<gene>
    <name evidence="21" type="primary">folP</name>
    <name evidence="21" type="ORF">HARCEL1_06305</name>
</gene>
<dbReference type="Gene3D" id="3.90.190.20">
    <property type="entry name" value="Mur ligase, C-terminal domain"/>
    <property type="match status" value="1"/>
</dbReference>
<evidence type="ECO:0000256" key="7">
    <source>
        <dbReference type="ARBA" id="ARBA00013025"/>
    </source>
</evidence>
<dbReference type="GO" id="GO:0005524">
    <property type="term" value="F:ATP binding"/>
    <property type="evidence" value="ECO:0007669"/>
    <property type="project" value="UniProtKB-KW"/>
</dbReference>
<evidence type="ECO:0000256" key="15">
    <source>
        <dbReference type="ARBA" id="ARBA00023268"/>
    </source>
</evidence>
<evidence type="ECO:0000313" key="22">
    <source>
        <dbReference type="Proteomes" id="UP000244727"/>
    </source>
</evidence>
<dbReference type="EC" id="2.5.1.15" evidence="6"/>
<dbReference type="GO" id="GO:0046654">
    <property type="term" value="P:tetrahydrofolate biosynthetic process"/>
    <property type="evidence" value="ECO:0007669"/>
    <property type="project" value="TreeGrafter"/>
</dbReference>
<dbReference type="InterPro" id="IPR018109">
    <property type="entry name" value="Folylpolyglutamate_synth_CS"/>
</dbReference>
<evidence type="ECO:0000256" key="11">
    <source>
        <dbReference type="ARBA" id="ARBA00022741"/>
    </source>
</evidence>